<protein>
    <recommendedName>
        <fullName evidence="3">Gp6-like head-tail connector protein</fullName>
    </recommendedName>
</protein>
<sequence length="119" mass="13313">MVEFAFYRDVYGGDSVPEGEFRAYARDASAHLERYKRIYSVTPTAENSEQMALCAMIDALYYFDWVRSGGAAASVSVGSVSSSRAQGVQPDLSPAAQNRELYRCAQLYLDIYRGTERGW</sequence>
<evidence type="ECO:0008006" key="3">
    <source>
        <dbReference type="Google" id="ProtNLM"/>
    </source>
</evidence>
<name>A0A4R1QSI6_9FIRM</name>
<dbReference type="Proteomes" id="UP000295184">
    <property type="component" value="Unassembled WGS sequence"/>
</dbReference>
<proteinExistence type="predicted"/>
<evidence type="ECO:0000313" key="1">
    <source>
        <dbReference type="EMBL" id="TCL56437.1"/>
    </source>
</evidence>
<reference evidence="1 2" key="1">
    <citation type="submission" date="2019-03" db="EMBL/GenBank/DDBJ databases">
        <title>Genomic Encyclopedia of Type Strains, Phase IV (KMG-IV): sequencing the most valuable type-strain genomes for metagenomic binning, comparative biology and taxonomic classification.</title>
        <authorList>
            <person name="Goeker M."/>
        </authorList>
    </citation>
    <scope>NUCLEOTIDE SEQUENCE [LARGE SCALE GENOMIC DNA]</scope>
    <source>
        <strain evidence="1 2">DSM 100451</strain>
    </source>
</reference>
<dbReference type="OrthoDB" id="1850254at2"/>
<dbReference type="RefSeq" id="WP_058965653.1">
    <property type="nucleotide sequence ID" value="NZ_CABKVM010000018.1"/>
</dbReference>
<dbReference type="STRING" id="1650663.GCA_001486665_02622"/>
<accession>A0A4R1QSI6</accession>
<comment type="caution">
    <text evidence="1">The sequence shown here is derived from an EMBL/GenBank/DDBJ whole genome shotgun (WGS) entry which is preliminary data.</text>
</comment>
<dbReference type="EMBL" id="SLUM01000013">
    <property type="protein sequence ID" value="TCL56437.1"/>
    <property type="molecule type" value="Genomic_DNA"/>
</dbReference>
<dbReference type="AlphaFoldDB" id="A0A4R1QSI6"/>
<organism evidence="1 2">
    <name type="scientific">Allofournierella massiliensis</name>
    <dbReference type="NCBI Taxonomy" id="1650663"/>
    <lineage>
        <taxon>Bacteria</taxon>
        <taxon>Bacillati</taxon>
        <taxon>Bacillota</taxon>
        <taxon>Clostridia</taxon>
        <taxon>Eubacteriales</taxon>
        <taxon>Oscillospiraceae</taxon>
        <taxon>Allofournierella</taxon>
    </lineage>
</organism>
<gene>
    <name evidence="1" type="ORF">EDD77_113103</name>
</gene>
<evidence type="ECO:0000313" key="2">
    <source>
        <dbReference type="Proteomes" id="UP000295184"/>
    </source>
</evidence>